<dbReference type="PANTHER" id="PTHR46743">
    <property type="entry name" value="TEICHOIC ACIDS EXPORT ATP-BINDING PROTEIN TAGH"/>
    <property type="match status" value="1"/>
</dbReference>
<dbReference type="InterPro" id="IPR015860">
    <property type="entry name" value="ABC_transpr_TagH-like"/>
</dbReference>
<dbReference type="CDD" id="cd03220">
    <property type="entry name" value="ABC_KpsT_Wzt"/>
    <property type="match status" value="1"/>
</dbReference>
<comment type="similarity">
    <text evidence="1">Belongs to the ABC transporter superfamily.</text>
</comment>
<dbReference type="InterPro" id="IPR027417">
    <property type="entry name" value="P-loop_NTPase"/>
</dbReference>
<sequence>MDIPVISLEAVTKSFTIRREKALKDTLVFRKKGFERTTTFQAIHEFTTDIYAGSTVGLMGHNGSGKSTLLKLIGGILEANTGTIYRRGRLAALLELGAGFHPDLTGRENVFLNAALLGIKKSDVEERFDDIVAFSGVEDFIDTPVKFFSSGMYVRLAFSVAINVDPDILLVDEVLAVGDEPFQKKCHQKIESFQSEGRTIILVSHSAADIERLATRAIVLDQGHMVFDGDPVHGIQALRAGYRREAASDGNAQDVPSATVTLEHVRAMVRRKTKNPDISVVVEYTVVTPSRNLRMEIGIETLSGMRLLVTDSVALAASMPTSVGSHKVTFTFGSVPLHAGVYAAGVALYEGDETESTTFGVCEFEIEKASVGQGILGVVPTIKID</sequence>
<name>A0A6J7G297_9ZZZZ</name>
<organism evidence="6">
    <name type="scientific">freshwater metagenome</name>
    <dbReference type="NCBI Taxonomy" id="449393"/>
    <lineage>
        <taxon>unclassified sequences</taxon>
        <taxon>metagenomes</taxon>
        <taxon>ecological metagenomes</taxon>
    </lineage>
</organism>
<evidence type="ECO:0000313" key="6">
    <source>
        <dbReference type="EMBL" id="CAB4898103.1"/>
    </source>
</evidence>
<keyword evidence="4" id="KW-0067">ATP-binding</keyword>
<dbReference type="InterPro" id="IPR003439">
    <property type="entry name" value="ABC_transporter-like_ATP-bd"/>
</dbReference>
<dbReference type="GO" id="GO:0140359">
    <property type="term" value="F:ABC-type transporter activity"/>
    <property type="evidence" value="ECO:0007669"/>
    <property type="project" value="InterPro"/>
</dbReference>
<dbReference type="Gene3D" id="3.40.50.300">
    <property type="entry name" value="P-loop containing nucleotide triphosphate hydrolases"/>
    <property type="match status" value="1"/>
</dbReference>
<dbReference type="EMBL" id="CAFBMB010000048">
    <property type="protein sequence ID" value="CAB4898103.1"/>
    <property type="molecule type" value="Genomic_DNA"/>
</dbReference>
<evidence type="ECO:0000256" key="1">
    <source>
        <dbReference type="ARBA" id="ARBA00005417"/>
    </source>
</evidence>
<reference evidence="6" key="1">
    <citation type="submission" date="2020-05" db="EMBL/GenBank/DDBJ databases">
        <authorList>
            <person name="Chiriac C."/>
            <person name="Salcher M."/>
            <person name="Ghai R."/>
            <person name="Kavagutti S V."/>
        </authorList>
    </citation>
    <scope>NUCLEOTIDE SEQUENCE</scope>
</reference>
<evidence type="ECO:0000256" key="3">
    <source>
        <dbReference type="ARBA" id="ARBA00022741"/>
    </source>
</evidence>
<dbReference type="SUPFAM" id="SSF52540">
    <property type="entry name" value="P-loop containing nucleoside triphosphate hydrolases"/>
    <property type="match status" value="1"/>
</dbReference>
<dbReference type="PANTHER" id="PTHR46743:SF2">
    <property type="entry name" value="TEICHOIC ACIDS EXPORT ATP-BINDING PROTEIN TAGH"/>
    <property type="match status" value="1"/>
</dbReference>
<proteinExistence type="inferred from homology"/>
<dbReference type="InterPro" id="IPR003593">
    <property type="entry name" value="AAA+_ATPase"/>
</dbReference>
<evidence type="ECO:0000256" key="4">
    <source>
        <dbReference type="ARBA" id="ARBA00022840"/>
    </source>
</evidence>
<evidence type="ECO:0000256" key="2">
    <source>
        <dbReference type="ARBA" id="ARBA00022448"/>
    </source>
</evidence>
<dbReference type="PROSITE" id="PS50893">
    <property type="entry name" value="ABC_TRANSPORTER_2"/>
    <property type="match status" value="1"/>
</dbReference>
<dbReference type="InterPro" id="IPR050683">
    <property type="entry name" value="Bact_Polysacc_Export_ATP-bd"/>
</dbReference>
<gene>
    <name evidence="6" type="ORF">UFOPK3516_00793</name>
</gene>
<dbReference type="GO" id="GO:0016887">
    <property type="term" value="F:ATP hydrolysis activity"/>
    <property type="evidence" value="ECO:0007669"/>
    <property type="project" value="InterPro"/>
</dbReference>
<dbReference type="AlphaFoldDB" id="A0A6J7G297"/>
<dbReference type="GO" id="GO:0005524">
    <property type="term" value="F:ATP binding"/>
    <property type="evidence" value="ECO:0007669"/>
    <property type="project" value="UniProtKB-KW"/>
</dbReference>
<keyword evidence="3" id="KW-0547">Nucleotide-binding</keyword>
<dbReference type="SMART" id="SM00382">
    <property type="entry name" value="AAA"/>
    <property type="match status" value="1"/>
</dbReference>
<keyword evidence="2" id="KW-0813">Transport</keyword>
<protein>
    <submittedName>
        <fullName evidence="6">Unannotated protein</fullName>
    </submittedName>
</protein>
<feature type="domain" description="ABC transporter" evidence="5">
    <location>
        <begin position="23"/>
        <end position="247"/>
    </location>
</feature>
<dbReference type="GO" id="GO:0016020">
    <property type="term" value="C:membrane"/>
    <property type="evidence" value="ECO:0007669"/>
    <property type="project" value="InterPro"/>
</dbReference>
<accession>A0A6J7G297</accession>
<dbReference type="Pfam" id="PF00005">
    <property type="entry name" value="ABC_tran"/>
    <property type="match status" value="1"/>
</dbReference>
<evidence type="ECO:0000259" key="5">
    <source>
        <dbReference type="PROSITE" id="PS50893"/>
    </source>
</evidence>